<dbReference type="Proteomes" id="UP000184518">
    <property type="component" value="Unassembled WGS sequence"/>
</dbReference>
<organism evidence="1 2">
    <name type="scientific">Chryseobacterium arachidis</name>
    <dbReference type="NCBI Taxonomy" id="1416778"/>
    <lineage>
        <taxon>Bacteria</taxon>
        <taxon>Pseudomonadati</taxon>
        <taxon>Bacteroidota</taxon>
        <taxon>Flavobacteriia</taxon>
        <taxon>Flavobacteriales</taxon>
        <taxon>Weeksellaceae</taxon>
        <taxon>Chryseobacterium group</taxon>
        <taxon>Chryseobacterium</taxon>
    </lineage>
</organism>
<evidence type="ECO:0000313" key="1">
    <source>
        <dbReference type="EMBL" id="SHG55794.1"/>
    </source>
</evidence>
<dbReference type="RefSeq" id="WP_072963302.1">
    <property type="nucleotide sequence ID" value="NZ_FQUT01000017.1"/>
</dbReference>
<gene>
    <name evidence="1" type="ORF">SAMN05443633_11774</name>
</gene>
<protein>
    <submittedName>
        <fullName evidence="1">Uncharacterized protein</fullName>
    </submittedName>
</protein>
<keyword evidence="2" id="KW-1185">Reference proteome</keyword>
<reference evidence="2" key="1">
    <citation type="submission" date="2016-11" db="EMBL/GenBank/DDBJ databases">
        <authorList>
            <person name="Varghese N."/>
            <person name="Submissions S."/>
        </authorList>
    </citation>
    <scope>NUCLEOTIDE SEQUENCE [LARGE SCALE GENOMIC DNA]</scope>
    <source>
        <strain evidence="2">DSM 27619</strain>
    </source>
</reference>
<dbReference type="AlphaFoldDB" id="A0A1M5KSM8"/>
<proteinExistence type="predicted"/>
<sequence length="292" mass="33446">MKKLFLALSITIFTLSFSQQSDLLKIRKYRIAYLNDKVQETSGLNLMNGKLYTFNDSGNSPELFELDKMTGQIISTIKINGKNKDWEALTNDGTNFYIGDFGNNGGTRKDLEIYKIPFENNTLKNDSIKLISFEYPEQQEFVPKYTETNFDAEAMIYLNGKIHLFTKEWGAKSTTHYIINPEISEKQKAEKVESFKTNYVVTDSYYFDKKLYLVGYTKRTEVFLSVFKETESGIFFKELPVKYYLGSALSIGQIEGIAVDEAGVYISGEKFHSPLGGAKQSLYFISKDKLKH</sequence>
<name>A0A1M5KSM8_9FLAO</name>
<dbReference type="OrthoDB" id="9798438at2"/>
<dbReference type="STRING" id="1416778.SAMN05443633_11774"/>
<dbReference type="EMBL" id="FQUT01000017">
    <property type="protein sequence ID" value="SHG55794.1"/>
    <property type="molecule type" value="Genomic_DNA"/>
</dbReference>
<evidence type="ECO:0000313" key="2">
    <source>
        <dbReference type="Proteomes" id="UP000184518"/>
    </source>
</evidence>
<accession>A0A1M5KSM8</accession>